<dbReference type="EMBL" id="LAEV01000018">
    <property type="protein sequence ID" value="KKA31242.1"/>
    <property type="molecule type" value="Genomic_DNA"/>
</dbReference>
<dbReference type="AlphaFoldDB" id="A0A0F4ZL44"/>
<dbReference type="Proteomes" id="UP000033483">
    <property type="component" value="Unassembled WGS sequence"/>
</dbReference>
<evidence type="ECO:0000313" key="1">
    <source>
        <dbReference type="EMBL" id="KKA31242.1"/>
    </source>
</evidence>
<sequence>MDAEELTSLFGPSIEDPDEAPPETFLLFSETFPSGNLGFIDPHATTIPLTIHSHDLLIHQSPSLLSSTRSRGTTGAVIWKVTPILATWLLAPTPLRGVFDATRTHVLELGCGAGGVLGLAMCRARRVRRYVFSDQAYVARLLRRNVEENAPCGERGLGFVTLDWEETRVVPAMTGTEGVRSFDVVVACDCVYNDALVGPFVETCVDVCRLRSDDSEKDKKPTLCIVAQQLRDSDVFEAWMNEFHKAFQVWRVPDEMLPQELQSGSGFSIHLGILRT</sequence>
<name>A0A0F4ZL44_9PEZI</name>
<reference evidence="1 2" key="1">
    <citation type="submission" date="2015-03" db="EMBL/GenBank/DDBJ databases">
        <authorList>
            <person name="Radwan O."/>
            <person name="Al-Naeli F.A."/>
            <person name="Rendon G.A."/>
            <person name="Fields C."/>
        </authorList>
    </citation>
    <scope>NUCLEOTIDE SEQUENCE [LARGE SCALE GENOMIC DNA]</scope>
    <source>
        <strain evidence="1">CR-DP1</strain>
    </source>
</reference>
<gene>
    <name evidence="1" type="ORF">TD95_002748</name>
</gene>
<dbReference type="SUPFAM" id="SSF53335">
    <property type="entry name" value="S-adenosyl-L-methionine-dependent methyltransferases"/>
    <property type="match status" value="1"/>
</dbReference>
<dbReference type="GO" id="GO:0008757">
    <property type="term" value="F:S-adenosylmethionine-dependent methyltransferase activity"/>
    <property type="evidence" value="ECO:0007669"/>
    <property type="project" value="UniProtKB-ARBA"/>
</dbReference>
<dbReference type="Pfam" id="PF10294">
    <property type="entry name" value="Methyltransf_16"/>
    <property type="match status" value="1"/>
</dbReference>
<dbReference type="Gene3D" id="3.40.50.150">
    <property type="entry name" value="Vaccinia Virus protein VP39"/>
    <property type="match status" value="1"/>
</dbReference>
<dbReference type="PANTHER" id="PTHR14614">
    <property type="entry name" value="HEPATOCELLULAR CARCINOMA-ASSOCIATED ANTIGEN"/>
    <property type="match status" value="1"/>
</dbReference>
<dbReference type="OrthoDB" id="2529286at2759"/>
<accession>A0A0F4ZL44</accession>
<protein>
    <submittedName>
        <fullName evidence="1">Uncharacterized protein</fullName>
    </submittedName>
</protein>
<evidence type="ECO:0000313" key="2">
    <source>
        <dbReference type="Proteomes" id="UP000033483"/>
    </source>
</evidence>
<comment type="caution">
    <text evidence="1">The sequence shown here is derived from an EMBL/GenBank/DDBJ whole genome shotgun (WGS) entry which is preliminary data.</text>
</comment>
<dbReference type="InterPro" id="IPR029063">
    <property type="entry name" value="SAM-dependent_MTases_sf"/>
</dbReference>
<keyword evidence="2" id="KW-1185">Reference proteome</keyword>
<organism evidence="1 2">
    <name type="scientific">Thielaviopsis punctulata</name>
    <dbReference type="NCBI Taxonomy" id="72032"/>
    <lineage>
        <taxon>Eukaryota</taxon>
        <taxon>Fungi</taxon>
        <taxon>Dikarya</taxon>
        <taxon>Ascomycota</taxon>
        <taxon>Pezizomycotina</taxon>
        <taxon>Sordariomycetes</taxon>
        <taxon>Hypocreomycetidae</taxon>
        <taxon>Microascales</taxon>
        <taxon>Ceratocystidaceae</taxon>
        <taxon>Thielaviopsis</taxon>
    </lineage>
</organism>
<dbReference type="InterPro" id="IPR019410">
    <property type="entry name" value="Methyltransf_16"/>
</dbReference>
<dbReference type="GO" id="GO:0032991">
    <property type="term" value="C:protein-containing complex"/>
    <property type="evidence" value="ECO:0007669"/>
    <property type="project" value="TreeGrafter"/>
</dbReference>
<dbReference type="GO" id="GO:0005829">
    <property type="term" value="C:cytosol"/>
    <property type="evidence" value="ECO:0007669"/>
    <property type="project" value="TreeGrafter"/>
</dbReference>
<proteinExistence type="predicted"/>
<dbReference type="PANTHER" id="PTHR14614:SF109">
    <property type="entry name" value="RIBOSOMAL LYSINE N-METHYLTRANSFERASE 5"/>
    <property type="match status" value="1"/>
</dbReference>